<keyword evidence="3" id="KW-1185">Reference proteome</keyword>
<organism evidence="2 3">
    <name type="scientific">Geodia barretti</name>
    <name type="common">Barrett's horny sponge</name>
    <dbReference type="NCBI Taxonomy" id="519541"/>
    <lineage>
        <taxon>Eukaryota</taxon>
        <taxon>Metazoa</taxon>
        <taxon>Porifera</taxon>
        <taxon>Demospongiae</taxon>
        <taxon>Heteroscleromorpha</taxon>
        <taxon>Tetractinellida</taxon>
        <taxon>Astrophorina</taxon>
        <taxon>Geodiidae</taxon>
        <taxon>Geodia</taxon>
    </lineage>
</organism>
<evidence type="ECO:0000259" key="1">
    <source>
        <dbReference type="PROSITE" id="PS50011"/>
    </source>
</evidence>
<dbReference type="GO" id="GO:0006909">
    <property type="term" value="P:phagocytosis"/>
    <property type="evidence" value="ECO:0007669"/>
    <property type="project" value="TreeGrafter"/>
</dbReference>
<reference evidence="2" key="1">
    <citation type="submission" date="2023-03" db="EMBL/GenBank/DDBJ databases">
        <authorList>
            <person name="Steffen K."/>
            <person name="Cardenas P."/>
        </authorList>
    </citation>
    <scope>NUCLEOTIDE SEQUENCE</scope>
</reference>
<dbReference type="InterPro" id="IPR008266">
    <property type="entry name" value="Tyr_kinase_AS"/>
</dbReference>
<dbReference type="AlphaFoldDB" id="A0AA35SXN8"/>
<evidence type="ECO:0000313" key="3">
    <source>
        <dbReference type="Proteomes" id="UP001174909"/>
    </source>
</evidence>
<dbReference type="PANTHER" id="PTHR24416:SF564">
    <property type="entry name" value="MACROPHAGE-STIMULATING PROTEIN RECEPTOR"/>
    <property type="match status" value="1"/>
</dbReference>
<dbReference type="Gene3D" id="1.10.510.10">
    <property type="entry name" value="Transferase(Phosphotransferase) domain 1"/>
    <property type="match status" value="1"/>
</dbReference>
<dbReference type="Pfam" id="PF07714">
    <property type="entry name" value="PK_Tyr_Ser-Thr"/>
    <property type="match status" value="1"/>
</dbReference>
<gene>
    <name evidence="2" type="ORF">GBAR_LOCUS20522</name>
</gene>
<dbReference type="GO" id="GO:0007169">
    <property type="term" value="P:cell surface receptor protein tyrosine kinase signaling pathway"/>
    <property type="evidence" value="ECO:0007669"/>
    <property type="project" value="TreeGrafter"/>
</dbReference>
<proteinExistence type="predicted"/>
<dbReference type="EMBL" id="CASHTH010002886">
    <property type="protein sequence ID" value="CAI8036666.1"/>
    <property type="molecule type" value="Genomic_DNA"/>
</dbReference>
<keyword evidence="2" id="KW-0675">Receptor</keyword>
<evidence type="ECO:0000313" key="2">
    <source>
        <dbReference type="EMBL" id="CAI8036666.1"/>
    </source>
</evidence>
<dbReference type="PROSITE" id="PS50011">
    <property type="entry name" value="PROTEIN_KINASE_DOM"/>
    <property type="match status" value="1"/>
</dbReference>
<dbReference type="SUPFAM" id="SSF56112">
    <property type="entry name" value="Protein kinase-like (PK-like)"/>
    <property type="match status" value="1"/>
</dbReference>
<dbReference type="InterPro" id="IPR001245">
    <property type="entry name" value="Ser-Thr/Tyr_kinase_cat_dom"/>
</dbReference>
<protein>
    <submittedName>
        <fullName evidence="2">Hepatocyte growth factor receptor</fullName>
    </submittedName>
</protein>
<dbReference type="InterPro" id="IPR050122">
    <property type="entry name" value="RTK"/>
</dbReference>
<dbReference type="GO" id="GO:0016477">
    <property type="term" value="P:cell migration"/>
    <property type="evidence" value="ECO:0007669"/>
    <property type="project" value="TreeGrafter"/>
</dbReference>
<feature type="non-terminal residue" evidence="2">
    <location>
        <position position="1"/>
    </location>
</feature>
<dbReference type="PROSITE" id="PS00109">
    <property type="entry name" value="PROTEIN_KINASE_TYR"/>
    <property type="match status" value="1"/>
</dbReference>
<dbReference type="GO" id="GO:0005886">
    <property type="term" value="C:plasma membrane"/>
    <property type="evidence" value="ECO:0007669"/>
    <property type="project" value="TreeGrafter"/>
</dbReference>
<dbReference type="GO" id="GO:0004714">
    <property type="term" value="F:transmembrane receptor protein tyrosine kinase activity"/>
    <property type="evidence" value="ECO:0007669"/>
    <property type="project" value="TreeGrafter"/>
</dbReference>
<dbReference type="InterPro" id="IPR000719">
    <property type="entry name" value="Prot_kinase_dom"/>
</dbReference>
<comment type="caution">
    <text evidence="2">The sequence shown here is derived from an EMBL/GenBank/DDBJ whole genome shotgun (WGS) entry which is preliminary data.</text>
</comment>
<dbReference type="GO" id="GO:0005524">
    <property type="term" value="F:ATP binding"/>
    <property type="evidence" value="ECO:0007669"/>
    <property type="project" value="InterPro"/>
</dbReference>
<dbReference type="GO" id="GO:0043235">
    <property type="term" value="C:receptor complex"/>
    <property type="evidence" value="ECO:0007669"/>
    <property type="project" value="TreeGrafter"/>
</dbReference>
<dbReference type="PANTHER" id="PTHR24416">
    <property type="entry name" value="TYROSINE-PROTEIN KINASE RECEPTOR"/>
    <property type="match status" value="1"/>
</dbReference>
<accession>A0AA35SXN8</accession>
<feature type="domain" description="Protein kinase" evidence="1">
    <location>
        <begin position="1"/>
        <end position="71"/>
    </location>
</feature>
<sequence length="71" mass="8006">MIELIGNTGSKLLSLCLQIAKGTAYLASNKFLHRDLAARNCMIDQYNVIKVADFGLSEDVYARNYFRQMST</sequence>
<dbReference type="InterPro" id="IPR011009">
    <property type="entry name" value="Kinase-like_dom_sf"/>
</dbReference>
<dbReference type="Proteomes" id="UP001174909">
    <property type="component" value="Unassembled WGS sequence"/>
</dbReference>
<name>A0AA35SXN8_GEOBA</name>